<organism evidence="2 3">
    <name type="scientific">Kineosporia corallincola</name>
    <dbReference type="NCBI Taxonomy" id="2835133"/>
    <lineage>
        <taxon>Bacteria</taxon>
        <taxon>Bacillati</taxon>
        <taxon>Actinomycetota</taxon>
        <taxon>Actinomycetes</taxon>
        <taxon>Kineosporiales</taxon>
        <taxon>Kineosporiaceae</taxon>
        <taxon>Kineosporia</taxon>
    </lineage>
</organism>
<dbReference type="InterPro" id="IPR043129">
    <property type="entry name" value="ATPase_NBD"/>
</dbReference>
<dbReference type="Pfam" id="PF13412">
    <property type="entry name" value="HTH_24"/>
    <property type="match status" value="1"/>
</dbReference>
<gene>
    <name evidence="2" type="ORF">KIH74_15050</name>
</gene>
<dbReference type="InterPro" id="IPR000600">
    <property type="entry name" value="ROK"/>
</dbReference>
<dbReference type="Gene3D" id="3.30.420.40">
    <property type="match status" value="2"/>
</dbReference>
<dbReference type="InterPro" id="IPR036388">
    <property type="entry name" value="WH-like_DNA-bd_sf"/>
</dbReference>
<sequence>MVVSQGKSVGKAGRTSGVRRGNVEKVLEALRAHGPSSQAALARRTDLSAATVNSIVRGLRDEGIAEVQALNGRESQVALVAEAGVIVSVQVNVDAVHAVLFDLGRRRRLDAHLDQGRDFATDGAGPEDVVGLVRGLVGRAGLAVSDLTGVAVAMQGPIHRRAGTLVSWARLQMPNWSDVPVASTLAEALGVAVVAENDANLAALAEWTWGAGHGVDDFLFVMCSSGIGGGIVIDGRIYRGGDGLAGEIGHIILEQHGPVCFCGSRGCLTTFASERSILLALEGSGSVKEDLPEVIAAAHRGDPACQRVLWEAGRYLGRALANTAKAMAPSVVAIGGLLGEAGPLVFDSVRSSAEINSLLAVSPDVRFVPAVIGDDAALFGGVAAVLTLGGQGVSSLPQWMKS</sequence>
<dbReference type="SUPFAM" id="SSF46785">
    <property type="entry name" value="Winged helix' DNA-binding domain"/>
    <property type="match status" value="1"/>
</dbReference>
<dbReference type="Proteomes" id="UP001197247">
    <property type="component" value="Unassembled WGS sequence"/>
</dbReference>
<dbReference type="SUPFAM" id="SSF53067">
    <property type="entry name" value="Actin-like ATPase domain"/>
    <property type="match status" value="1"/>
</dbReference>
<dbReference type="EMBL" id="JAHBAY010000005">
    <property type="protein sequence ID" value="MBT0770257.1"/>
    <property type="molecule type" value="Genomic_DNA"/>
</dbReference>
<evidence type="ECO:0000256" key="1">
    <source>
        <dbReference type="ARBA" id="ARBA00006479"/>
    </source>
</evidence>
<evidence type="ECO:0000313" key="3">
    <source>
        <dbReference type="Proteomes" id="UP001197247"/>
    </source>
</evidence>
<dbReference type="InterPro" id="IPR036390">
    <property type="entry name" value="WH_DNA-bd_sf"/>
</dbReference>
<name>A0ABS5TGN9_9ACTN</name>
<dbReference type="PANTHER" id="PTHR18964">
    <property type="entry name" value="ROK (REPRESSOR, ORF, KINASE) FAMILY"/>
    <property type="match status" value="1"/>
</dbReference>
<evidence type="ECO:0000313" key="2">
    <source>
        <dbReference type="EMBL" id="MBT0770257.1"/>
    </source>
</evidence>
<dbReference type="PANTHER" id="PTHR18964:SF173">
    <property type="entry name" value="GLUCOKINASE"/>
    <property type="match status" value="1"/>
</dbReference>
<keyword evidence="3" id="KW-1185">Reference proteome</keyword>
<protein>
    <submittedName>
        <fullName evidence="2">ROK family transcriptional regulator</fullName>
    </submittedName>
</protein>
<dbReference type="Gene3D" id="1.10.10.10">
    <property type="entry name" value="Winged helix-like DNA-binding domain superfamily/Winged helix DNA-binding domain"/>
    <property type="match status" value="1"/>
</dbReference>
<proteinExistence type="inferred from homology"/>
<reference evidence="2 3" key="1">
    <citation type="submission" date="2021-05" db="EMBL/GenBank/DDBJ databases">
        <title>Kineosporia and Streptomyces sp. nov. two new marine actinobacteria isolated from Coral.</title>
        <authorList>
            <person name="Buangrab K."/>
            <person name="Sutthacheep M."/>
            <person name="Yeemin T."/>
            <person name="Harunari E."/>
            <person name="Igarashi Y."/>
            <person name="Kanchanasin P."/>
            <person name="Tanasupawat S."/>
            <person name="Phongsopitanun W."/>
        </authorList>
    </citation>
    <scope>NUCLEOTIDE SEQUENCE [LARGE SCALE GENOMIC DNA]</scope>
    <source>
        <strain evidence="2 3">J2-2</strain>
    </source>
</reference>
<accession>A0ABS5TGN9</accession>
<dbReference type="RefSeq" id="WP_214156545.1">
    <property type="nucleotide sequence ID" value="NZ_JAHBAY010000005.1"/>
</dbReference>
<dbReference type="Pfam" id="PF00480">
    <property type="entry name" value="ROK"/>
    <property type="match status" value="1"/>
</dbReference>
<comment type="similarity">
    <text evidence="1">Belongs to the ROK (NagC/XylR) family.</text>
</comment>
<comment type="caution">
    <text evidence="2">The sequence shown here is derived from an EMBL/GenBank/DDBJ whole genome shotgun (WGS) entry which is preliminary data.</text>
</comment>